<evidence type="ECO:0000256" key="5">
    <source>
        <dbReference type="ARBA" id="ARBA00023157"/>
    </source>
</evidence>
<gene>
    <name evidence="7" type="ORF">J6377_02055</name>
</gene>
<sequence>MLVFQQIQFKKRSFMKKVFFQIKFLTFVIIFLLCNYNVYAWGWEGHRTIGIIAQQLLINSKKFDPINDILGDLTLEQISTCPDELKAFQSQRREMSPVCSQVFSSPAPPTNTGPWHFIDIPISLTNPTHDDIEKICKSTCVVAEINKWSSVLADTTQTKAKRLQALSFVVHFIGDLHQPLHTAERNNDLGGNRVSVQIGKRKTNLHSMWDINLVNYISTNPVTVTIILKSDIAFAQSETQMNPEVWTFQSFHFARNVAYDGIPSGRSITRISDSYIQNALPVVKHQLANAGVRLARHLEKLFSKPGSE</sequence>
<dbReference type="Gene3D" id="1.10.575.10">
    <property type="entry name" value="P1 Nuclease"/>
    <property type="match status" value="1"/>
</dbReference>
<organism evidence="7 8">
    <name type="scientific">Leptospira interrogans serovar Icterohaemorrhagiae</name>
    <dbReference type="NCBI Taxonomy" id="90062"/>
    <lineage>
        <taxon>Bacteria</taxon>
        <taxon>Pseudomonadati</taxon>
        <taxon>Spirochaetota</taxon>
        <taxon>Spirochaetia</taxon>
        <taxon>Leptospirales</taxon>
        <taxon>Leptospiraceae</taxon>
        <taxon>Leptospira</taxon>
    </lineage>
</organism>
<keyword evidence="5" id="KW-1015">Disulfide bond</keyword>
<dbReference type="GO" id="GO:0003676">
    <property type="term" value="F:nucleic acid binding"/>
    <property type="evidence" value="ECO:0007669"/>
    <property type="project" value="InterPro"/>
</dbReference>
<dbReference type="CDD" id="cd11010">
    <property type="entry name" value="S1-P1_nuclease"/>
    <property type="match status" value="1"/>
</dbReference>
<dbReference type="Proteomes" id="UP000670463">
    <property type="component" value="Unassembled WGS sequence"/>
</dbReference>
<comment type="caution">
    <text evidence="7">The sequence shown here is derived from an EMBL/GenBank/DDBJ whole genome shotgun (WGS) entry which is preliminary data.</text>
</comment>
<evidence type="ECO:0000256" key="1">
    <source>
        <dbReference type="ARBA" id="ARBA00022722"/>
    </source>
</evidence>
<keyword evidence="2" id="KW-0479">Metal-binding</keyword>
<protein>
    <submittedName>
        <fullName evidence="7">S1/P1 nuclease</fullName>
    </submittedName>
</protein>
<dbReference type="RefSeq" id="WP_000959932.1">
    <property type="nucleotide sequence ID" value="NZ_CP043891.1"/>
</dbReference>
<dbReference type="AlphaFoldDB" id="A0AAW4JSF4"/>
<dbReference type="GO" id="GO:0006308">
    <property type="term" value="P:DNA catabolic process"/>
    <property type="evidence" value="ECO:0007669"/>
    <property type="project" value="InterPro"/>
</dbReference>
<dbReference type="GO" id="GO:0004519">
    <property type="term" value="F:endonuclease activity"/>
    <property type="evidence" value="ECO:0007669"/>
    <property type="project" value="UniProtKB-KW"/>
</dbReference>
<dbReference type="FunFam" id="1.10.575.10:FF:000015">
    <property type="entry name" value="S1/P1 Nuclease"/>
    <property type="match status" value="1"/>
</dbReference>
<evidence type="ECO:0000256" key="2">
    <source>
        <dbReference type="ARBA" id="ARBA00022723"/>
    </source>
</evidence>
<evidence type="ECO:0000256" key="6">
    <source>
        <dbReference type="ARBA" id="ARBA00023180"/>
    </source>
</evidence>
<dbReference type="Pfam" id="PF02265">
    <property type="entry name" value="S1-P1_nuclease"/>
    <property type="match status" value="1"/>
</dbReference>
<dbReference type="EMBL" id="JAGGCK010000003">
    <property type="protein sequence ID" value="MBO8014559.1"/>
    <property type="molecule type" value="Genomic_DNA"/>
</dbReference>
<keyword evidence="4" id="KW-0378">Hydrolase</keyword>
<dbReference type="PANTHER" id="PTHR33146">
    <property type="entry name" value="ENDONUCLEASE 4"/>
    <property type="match status" value="1"/>
</dbReference>
<keyword evidence="6" id="KW-0325">Glycoprotein</keyword>
<reference evidence="7" key="1">
    <citation type="submission" date="2021-03" db="EMBL/GenBank/DDBJ databases">
        <title>Comparative genomic analysis of European sttrains of Leptospira interrogans serovars Copenhageni and Icterohaemorrhagiae.</title>
        <authorList>
            <person name="Arent Z."/>
            <person name="Gurgul A."/>
            <person name="Jasielczuk I."/>
            <person name="Pardyak L."/>
        </authorList>
    </citation>
    <scope>NUCLEOTIDE SEQUENCE</scope>
    <source>
        <strain evidence="7">X240</strain>
    </source>
</reference>
<evidence type="ECO:0000256" key="3">
    <source>
        <dbReference type="ARBA" id="ARBA00022759"/>
    </source>
</evidence>
<dbReference type="PANTHER" id="PTHR33146:SF26">
    <property type="entry name" value="ENDONUCLEASE 4"/>
    <property type="match status" value="1"/>
</dbReference>
<evidence type="ECO:0000256" key="4">
    <source>
        <dbReference type="ARBA" id="ARBA00022801"/>
    </source>
</evidence>
<evidence type="ECO:0000313" key="7">
    <source>
        <dbReference type="EMBL" id="MBO8014559.1"/>
    </source>
</evidence>
<dbReference type="SUPFAM" id="SSF48537">
    <property type="entry name" value="Phospholipase C/P1 nuclease"/>
    <property type="match status" value="1"/>
</dbReference>
<proteinExistence type="predicted"/>
<keyword evidence="3" id="KW-0255">Endonuclease</keyword>
<evidence type="ECO:0000313" key="8">
    <source>
        <dbReference type="Proteomes" id="UP000670463"/>
    </source>
</evidence>
<dbReference type="GO" id="GO:0046872">
    <property type="term" value="F:metal ion binding"/>
    <property type="evidence" value="ECO:0007669"/>
    <property type="project" value="UniProtKB-KW"/>
</dbReference>
<dbReference type="GeneID" id="61141585"/>
<keyword evidence="1" id="KW-0540">Nuclease</keyword>
<name>A0AAW4JSF4_LEPIR</name>
<accession>A0AAW4JSF4</accession>
<dbReference type="InterPro" id="IPR003154">
    <property type="entry name" value="S1/P1nuclease"/>
</dbReference>
<dbReference type="InterPro" id="IPR008947">
    <property type="entry name" value="PLipase_C/P1_nuclease_dom_sf"/>
</dbReference>
<dbReference type="GO" id="GO:0016788">
    <property type="term" value="F:hydrolase activity, acting on ester bonds"/>
    <property type="evidence" value="ECO:0007669"/>
    <property type="project" value="InterPro"/>
</dbReference>